<protein>
    <submittedName>
        <fullName evidence="3">Uncharacterized protein</fullName>
    </submittedName>
</protein>
<dbReference type="RefSeq" id="WP_066606419.1">
    <property type="nucleotide sequence ID" value="NZ_CP014230.1"/>
</dbReference>
<dbReference type="InterPro" id="IPR005220">
    <property type="entry name" value="CarO-like"/>
</dbReference>
<feature type="chain" id="PRO_5007067630" evidence="2">
    <location>
        <begin position="20"/>
        <end position="116"/>
    </location>
</feature>
<evidence type="ECO:0000313" key="3">
    <source>
        <dbReference type="EMBL" id="AMD93270.1"/>
    </source>
</evidence>
<dbReference type="STRING" id="888061.AXF15_09280"/>
<dbReference type="OrthoDB" id="6650354at2"/>
<dbReference type="KEGG" id="doa:AXF15_09280"/>
<evidence type="ECO:0000256" key="1">
    <source>
        <dbReference type="ARBA" id="ARBA00022729"/>
    </source>
</evidence>
<evidence type="ECO:0000313" key="4">
    <source>
        <dbReference type="Proteomes" id="UP000063964"/>
    </source>
</evidence>
<gene>
    <name evidence="3" type="ORF">AXF15_09280</name>
</gene>
<evidence type="ECO:0000256" key="2">
    <source>
        <dbReference type="SAM" id="SignalP"/>
    </source>
</evidence>
<dbReference type="Proteomes" id="UP000063964">
    <property type="component" value="Chromosome"/>
</dbReference>
<dbReference type="Pfam" id="PF04076">
    <property type="entry name" value="BOF"/>
    <property type="match status" value="1"/>
</dbReference>
<reference evidence="4" key="1">
    <citation type="submission" date="2016-02" db="EMBL/GenBank/DDBJ databases">
        <authorList>
            <person name="Holder M.E."/>
            <person name="Ajami N.J."/>
            <person name="Petrosino J.F."/>
        </authorList>
    </citation>
    <scope>NUCLEOTIDE SEQUENCE [LARGE SCALE GENOMIC DNA]</scope>
    <source>
        <strain evidence="4">DSM 12838</strain>
    </source>
</reference>
<proteinExistence type="predicted"/>
<name>A0A0X8JQX1_9BACT</name>
<keyword evidence="1 2" id="KW-0732">Signal</keyword>
<dbReference type="NCBIfam" id="NF033674">
    <property type="entry name" value="stress_OB_fold"/>
    <property type="match status" value="1"/>
</dbReference>
<keyword evidence="4" id="KW-1185">Reference proteome</keyword>
<dbReference type="AlphaFoldDB" id="A0A0X8JQX1"/>
<accession>A0A0X8JQX1</accession>
<dbReference type="PANTHER" id="PTHR36571:SF1">
    <property type="entry name" value="PROTEIN YGIW"/>
    <property type="match status" value="1"/>
</dbReference>
<dbReference type="Gene3D" id="2.40.50.200">
    <property type="entry name" value="Bacterial OB-fold"/>
    <property type="match status" value="1"/>
</dbReference>
<dbReference type="EMBL" id="CP014230">
    <property type="protein sequence ID" value="AMD93270.1"/>
    <property type="molecule type" value="Genomic_DNA"/>
</dbReference>
<dbReference type="SUPFAM" id="SSF101756">
    <property type="entry name" value="Hypothetical protein YgiW"/>
    <property type="match status" value="1"/>
</dbReference>
<feature type="signal peptide" evidence="2">
    <location>
        <begin position="1"/>
        <end position="19"/>
    </location>
</feature>
<dbReference type="PANTHER" id="PTHR36571">
    <property type="entry name" value="PROTEIN YGIW"/>
    <property type="match status" value="1"/>
</dbReference>
<organism evidence="3 4">
    <name type="scientific">Desulfomicrobium orale DSM 12838</name>
    <dbReference type="NCBI Taxonomy" id="888061"/>
    <lineage>
        <taxon>Bacteria</taxon>
        <taxon>Pseudomonadati</taxon>
        <taxon>Thermodesulfobacteriota</taxon>
        <taxon>Desulfovibrionia</taxon>
        <taxon>Desulfovibrionales</taxon>
        <taxon>Desulfomicrobiaceae</taxon>
        <taxon>Desulfomicrobium</taxon>
    </lineage>
</organism>
<dbReference type="InterPro" id="IPR036700">
    <property type="entry name" value="BOBF_sf"/>
</dbReference>
<sequence length="116" mass="13099">MKKYFVLVFLLFCSATVFAGFSENSGQGGQSQINMVSSLKGLPDDTYVTLEGYIEKQVRREHYIFRDASGKIEVEIDDDVWRGVDVTPSDKVRLTAEIDKDWGSTEVDVKNVVKIQ</sequence>